<dbReference type="InterPro" id="IPR057617">
    <property type="entry name" value="PML_C"/>
</dbReference>
<evidence type="ECO:0000256" key="4">
    <source>
        <dbReference type="ARBA" id="ARBA00022801"/>
    </source>
</evidence>
<dbReference type="GO" id="GO:0005737">
    <property type="term" value="C:cytoplasm"/>
    <property type="evidence" value="ECO:0007669"/>
    <property type="project" value="TreeGrafter"/>
</dbReference>
<dbReference type="GO" id="GO:0006308">
    <property type="term" value="P:DNA catabolic process"/>
    <property type="evidence" value="ECO:0007669"/>
    <property type="project" value="TreeGrafter"/>
</dbReference>
<feature type="domain" description="Mutator-like transposase" evidence="7">
    <location>
        <begin position="1"/>
        <end position="76"/>
    </location>
</feature>
<dbReference type="EMBL" id="JAQQBS010000004">
    <property type="protein sequence ID" value="KAK0169746.1"/>
    <property type="molecule type" value="Genomic_DNA"/>
</dbReference>
<dbReference type="Pfam" id="PF20700">
    <property type="entry name" value="Mutator"/>
    <property type="match status" value="2"/>
</dbReference>
<keyword evidence="6" id="KW-0460">Magnesium</keyword>
<keyword evidence="11" id="KW-1185">Reference proteome</keyword>
<accession>A0AA39FHW5</accession>
<evidence type="ECO:0008006" key="12">
    <source>
        <dbReference type="Google" id="ProtNLM"/>
    </source>
</evidence>
<dbReference type="Pfam" id="PF25244">
    <property type="entry name" value="PML_C"/>
    <property type="match status" value="1"/>
</dbReference>
<comment type="cofactor">
    <cofactor evidence="1">
        <name>Mg(2+)</name>
        <dbReference type="ChEBI" id="CHEBI:18420"/>
    </cofactor>
</comment>
<dbReference type="InterPro" id="IPR054362">
    <property type="entry name" value="Exu_RNase_H-like"/>
</dbReference>
<dbReference type="Pfam" id="PF22123">
    <property type="entry name" value="Exu_RNase_H_like"/>
    <property type="match status" value="1"/>
</dbReference>
<name>A0AA39FHW5_9HYME</name>
<dbReference type="Proteomes" id="UP001168990">
    <property type="component" value="Unassembled WGS sequence"/>
</dbReference>
<dbReference type="InterPro" id="IPR040393">
    <property type="entry name" value="TREX1/2"/>
</dbReference>
<dbReference type="PANTHER" id="PTHR13058:SF22">
    <property type="entry name" value="EXODEOXYRIBONUCLEASE III"/>
    <property type="match status" value="1"/>
</dbReference>
<evidence type="ECO:0000256" key="6">
    <source>
        <dbReference type="ARBA" id="ARBA00022842"/>
    </source>
</evidence>
<dbReference type="InterPro" id="IPR036397">
    <property type="entry name" value="RNaseH_sf"/>
</dbReference>
<reference evidence="10" key="2">
    <citation type="submission" date="2023-03" db="EMBL/GenBank/DDBJ databases">
        <authorList>
            <person name="Inwood S.N."/>
            <person name="Skelly J.G."/>
            <person name="Guhlin J."/>
            <person name="Harrop T.W.R."/>
            <person name="Goldson S.G."/>
            <person name="Dearden P.K."/>
        </authorList>
    </citation>
    <scope>NUCLEOTIDE SEQUENCE</scope>
    <source>
        <strain evidence="10">Irish</strain>
        <tissue evidence="10">Whole body</tissue>
    </source>
</reference>
<dbReference type="InterPro" id="IPR012337">
    <property type="entry name" value="RNaseH-like_sf"/>
</dbReference>
<evidence type="ECO:0000313" key="11">
    <source>
        <dbReference type="Proteomes" id="UP001168990"/>
    </source>
</evidence>
<keyword evidence="4" id="KW-0378">Hydrolase</keyword>
<dbReference type="AlphaFoldDB" id="A0AA39FHW5"/>
<organism evidence="10 11">
    <name type="scientific">Microctonus aethiopoides</name>
    <dbReference type="NCBI Taxonomy" id="144406"/>
    <lineage>
        <taxon>Eukaryota</taxon>
        <taxon>Metazoa</taxon>
        <taxon>Ecdysozoa</taxon>
        <taxon>Arthropoda</taxon>
        <taxon>Hexapoda</taxon>
        <taxon>Insecta</taxon>
        <taxon>Pterygota</taxon>
        <taxon>Neoptera</taxon>
        <taxon>Endopterygota</taxon>
        <taxon>Hymenoptera</taxon>
        <taxon>Apocrita</taxon>
        <taxon>Ichneumonoidea</taxon>
        <taxon>Braconidae</taxon>
        <taxon>Euphorinae</taxon>
        <taxon>Microctonus</taxon>
    </lineage>
</organism>
<evidence type="ECO:0000256" key="2">
    <source>
        <dbReference type="ARBA" id="ARBA00022722"/>
    </source>
</evidence>
<dbReference type="GO" id="GO:0003676">
    <property type="term" value="F:nucleic acid binding"/>
    <property type="evidence" value="ECO:0007669"/>
    <property type="project" value="InterPro"/>
</dbReference>
<dbReference type="GO" id="GO:0046872">
    <property type="term" value="F:metal ion binding"/>
    <property type="evidence" value="ECO:0007669"/>
    <property type="project" value="UniProtKB-KW"/>
</dbReference>
<keyword evidence="5" id="KW-0269">Exonuclease</keyword>
<evidence type="ECO:0000259" key="7">
    <source>
        <dbReference type="Pfam" id="PF20700"/>
    </source>
</evidence>
<evidence type="ECO:0000256" key="5">
    <source>
        <dbReference type="ARBA" id="ARBA00022839"/>
    </source>
</evidence>
<evidence type="ECO:0000259" key="8">
    <source>
        <dbReference type="Pfam" id="PF22123"/>
    </source>
</evidence>
<evidence type="ECO:0000256" key="1">
    <source>
        <dbReference type="ARBA" id="ARBA00001946"/>
    </source>
</evidence>
<dbReference type="SUPFAM" id="SSF53098">
    <property type="entry name" value="Ribonuclease H-like"/>
    <property type="match status" value="1"/>
</dbReference>
<proteinExistence type="predicted"/>
<gene>
    <name evidence="10" type="ORF">PV328_010388</name>
</gene>
<feature type="domain" description="Mutator-like transposase" evidence="7">
    <location>
        <begin position="193"/>
        <end position="328"/>
    </location>
</feature>
<sequence>MYDIGIGPRKLNDLLSCADIPTVNPSLLKKYEDEMTNIIDQCAKESFEQAIEAEERRHSGLSCREEDTLVITVEQDTLEEDSDLYRSVDITLYATPWVDTYHRFKAENDQDLLFRRDNDPVEEVRGRRGLRQTSWEAQLVVDHADPTNRTIFVNSQLEESNNNSMVDLIASFDAGWQKRRSGFSRNSLSGCRRGKSAEEHSCQKNWSGSSKSMEPAMETELIAQNHLMEKLSARVTILIADDDAATISNVQKNVSWKIKKWSDINHVKKNSTTQLYALKTPVAIMKYFTRRLMLIIQSNKNNPEGIKELLLSAVDHAYGNHECCGLWCGYIQNPDSYQYANLPGKKPFTDVSRKQPFKDVFKKLADNVVKIVPCGSTQRNESFNHTVAVSHPKNLFYVSTQSFVSPQGKAKDEIAEVRAKRLKDPEVRKCINKRKLLRSKTDFISENREGISYESGCSWLDFSSLGIALKDTEKEYVVTAAVDESDMFNVYIMPQFGISKRASLITGLTAYEEHLYFQGEVVEAVSAKEALTSFLEYLKVASKNRNVILSAHNCYRFDAIVLLNNLCKHQLLDDFQKTVKMFSDTLVVFRKCLPNRRKEKKSYSLTALTEEFIGEDALKTAHNAMTDVYNLLAIVNILKVHNLITEHAKSVCSILTEKAKVAATKELKNTLELLRMSETMKNRVAAEGISLKELIDFYTRDGGNSIRFLFSENINGKPRISKNKAIIEKLIENFKNLSIIPHQLVRNNVNNNEDYECCLDSDDDYESDNNCNSAVNDDDEDNCHDKN</sequence>
<protein>
    <recommendedName>
        <fullName evidence="12">Exonuclease domain-containing protein</fullName>
    </recommendedName>
</protein>
<reference evidence="10" key="1">
    <citation type="journal article" date="2023" name="bioRxiv">
        <title>Scaffold-level genome assemblies of two parasitoid biocontrol wasps reveal the parthenogenesis mechanism and an associated novel virus.</title>
        <authorList>
            <person name="Inwood S."/>
            <person name="Skelly J."/>
            <person name="Guhlin J."/>
            <person name="Harrop T."/>
            <person name="Goldson S."/>
            <person name="Dearden P."/>
        </authorList>
    </citation>
    <scope>NUCLEOTIDE SEQUENCE</scope>
    <source>
        <strain evidence="10">Irish</strain>
        <tissue evidence="10">Whole body</tissue>
    </source>
</reference>
<comment type="caution">
    <text evidence="10">The sequence shown here is derived from an EMBL/GenBank/DDBJ whole genome shotgun (WGS) entry which is preliminary data.</text>
</comment>
<evidence type="ECO:0000313" key="10">
    <source>
        <dbReference type="EMBL" id="KAK0169746.1"/>
    </source>
</evidence>
<keyword evidence="3" id="KW-0479">Metal-binding</keyword>
<feature type="domain" description="Exuperantia RNAse H-like" evidence="8">
    <location>
        <begin position="475"/>
        <end position="608"/>
    </location>
</feature>
<dbReference type="GO" id="GO:0008296">
    <property type="term" value="F:3'-5'-DNA exonuclease activity"/>
    <property type="evidence" value="ECO:0007669"/>
    <property type="project" value="TreeGrafter"/>
</dbReference>
<evidence type="ECO:0000259" key="9">
    <source>
        <dbReference type="Pfam" id="PF25244"/>
    </source>
</evidence>
<dbReference type="InterPro" id="IPR049012">
    <property type="entry name" value="Mutator_transp_dom"/>
</dbReference>
<dbReference type="CDD" id="cd06127">
    <property type="entry name" value="DEDDh"/>
    <property type="match status" value="1"/>
</dbReference>
<dbReference type="PANTHER" id="PTHR13058">
    <property type="entry name" value="THREE PRIME REPAIR EXONUCLEASE 1, 2"/>
    <property type="match status" value="1"/>
</dbReference>
<dbReference type="Gene3D" id="3.30.420.10">
    <property type="entry name" value="Ribonuclease H-like superfamily/Ribonuclease H"/>
    <property type="match status" value="1"/>
</dbReference>
<feature type="domain" description="PML C-terminal" evidence="9">
    <location>
        <begin position="676"/>
        <end position="736"/>
    </location>
</feature>
<evidence type="ECO:0000256" key="3">
    <source>
        <dbReference type="ARBA" id="ARBA00022723"/>
    </source>
</evidence>
<keyword evidence="2" id="KW-0540">Nuclease</keyword>